<sequence>MSMEVNEGMTNLLSHMKEDYHRWSMLGRTVHSNTEDFIRETEIRERMEEEYNTGLGYEVHTKYIKVVSDKHGSCSVCAFVVNTENDKKFRFGDILKPAGWRGPTRNFARGNILENDFRGVQWTGC</sequence>
<organism evidence="1 2">
    <name type="scientific">Marine Group I thaumarchaeote</name>
    <dbReference type="NCBI Taxonomy" id="2511932"/>
    <lineage>
        <taxon>Archaea</taxon>
        <taxon>Nitrososphaerota</taxon>
        <taxon>Marine Group I</taxon>
    </lineage>
</organism>
<name>A0A7K4MWJ4_9ARCH</name>
<comment type="caution">
    <text evidence="1">The sequence shown here is derived from an EMBL/GenBank/DDBJ whole genome shotgun (WGS) entry which is preliminary data.</text>
</comment>
<reference evidence="1 2" key="1">
    <citation type="journal article" date="2019" name="Environ. Microbiol.">
        <title>Genomics insights into ecotype formation of ammonia-oxidizing archaea in the deep ocean.</title>
        <authorList>
            <person name="Wang Y."/>
            <person name="Huang J.M."/>
            <person name="Cui G.J."/>
            <person name="Nunoura T."/>
            <person name="Takaki Y."/>
            <person name="Li W.L."/>
            <person name="Li J."/>
            <person name="Gao Z.M."/>
            <person name="Takai K."/>
            <person name="Zhang A.Q."/>
            <person name="Stepanauskas R."/>
        </authorList>
    </citation>
    <scope>NUCLEOTIDE SEQUENCE [LARGE SCALE GENOMIC DNA]</scope>
    <source>
        <strain evidence="1 2">L15a</strain>
    </source>
</reference>
<gene>
    <name evidence="1" type="ORF">HX858_09115</name>
</gene>
<dbReference type="AlphaFoldDB" id="A0A7K4MWJ4"/>
<dbReference type="EMBL" id="JACATH010000023">
    <property type="protein sequence ID" value="NWJ57885.1"/>
    <property type="molecule type" value="Genomic_DNA"/>
</dbReference>
<evidence type="ECO:0000313" key="1">
    <source>
        <dbReference type="EMBL" id="NWJ57885.1"/>
    </source>
</evidence>
<proteinExistence type="predicted"/>
<protein>
    <submittedName>
        <fullName evidence="1">Uncharacterized protein</fullName>
    </submittedName>
</protein>
<dbReference type="Proteomes" id="UP000575480">
    <property type="component" value="Unassembled WGS sequence"/>
</dbReference>
<accession>A0A7K4MWJ4</accession>
<evidence type="ECO:0000313" key="2">
    <source>
        <dbReference type="Proteomes" id="UP000575480"/>
    </source>
</evidence>